<dbReference type="Pfam" id="PF12146">
    <property type="entry name" value="Hydrolase_4"/>
    <property type="match status" value="1"/>
</dbReference>
<keyword evidence="1" id="KW-0812">Transmembrane</keyword>
<feature type="transmembrane region" description="Helical" evidence="1">
    <location>
        <begin position="21"/>
        <end position="41"/>
    </location>
</feature>
<organism evidence="3 4">
    <name type="scientific">Oenococcus oeni ATCC BAA-1163</name>
    <dbReference type="NCBI Taxonomy" id="379360"/>
    <lineage>
        <taxon>Bacteria</taxon>
        <taxon>Bacillati</taxon>
        <taxon>Bacillota</taxon>
        <taxon>Bacilli</taxon>
        <taxon>Lactobacillales</taxon>
        <taxon>Lactobacillaceae</taxon>
        <taxon>Oenococcus</taxon>
    </lineage>
</organism>
<feature type="domain" description="Serine aminopeptidase S33" evidence="2">
    <location>
        <begin position="102"/>
        <end position="214"/>
    </location>
</feature>
<keyword evidence="1" id="KW-1133">Transmembrane helix</keyword>
<dbReference type="InterPro" id="IPR029058">
    <property type="entry name" value="AB_hydrolase_fold"/>
</dbReference>
<dbReference type="AlphaFoldDB" id="A0NKG8"/>
<reference evidence="3 4" key="1">
    <citation type="submission" date="2006-11" db="EMBL/GenBank/DDBJ databases">
        <authorList>
            <consortium name="Laboratoire de Microbiologie (Universite Bourgogne)"/>
            <consortium name="GENOME Express"/>
            <consortium name="UMR Oenologie Ampelologie (Universite Bordeaux 2)"/>
            <person name="Guzzo J."/>
        </authorList>
    </citation>
    <scope>NUCLEOTIDE SEQUENCE [LARGE SCALE GENOMIC DNA]</scope>
    <source>
        <strain evidence="3 4">ATCC BAA-1163</strain>
    </source>
</reference>
<dbReference type="Gene3D" id="3.40.50.1820">
    <property type="entry name" value="alpha/beta hydrolase"/>
    <property type="match status" value="1"/>
</dbReference>
<dbReference type="GO" id="GO:0016787">
    <property type="term" value="F:hydrolase activity"/>
    <property type="evidence" value="ECO:0007669"/>
    <property type="project" value="UniProtKB-KW"/>
</dbReference>
<dbReference type="PANTHER" id="PTHR43358:SF4">
    <property type="entry name" value="ALPHA_BETA HYDROLASE FOLD-1 DOMAIN-CONTAINING PROTEIN"/>
    <property type="match status" value="1"/>
</dbReference>
<evidence type="ECO:0000259" key="2">
    <source>
        <dbReference type="Pfam" id="PF12146"/>
    </source>
</evidence>
<accession>A0NKG8</accession>
<dbReference type="InterPro" id="IPR022742">
    <property type="entry name" value="Hydrolase_4"/>
</dbReference>
<evidence type="ECO:0000313" key="3">
    <source>
        <dbReference type="EMBL" id="EAV39021.1"/>
    </source>
</evidence>
<dbReference type="HOGENOM" id="CLU_029375_6_3_9"/>
<proteinExistence type="predicted"/>
<dbReference type="EMBL" id="AAUV01000058">
    <property type="protein sequence ID" value="EAV39021.1"/>
    <property type="molecule type" value="Genomic_DNA"/>
</dbReference>
<dbReference type="SUPFAM" id="SSF53474">
    <property type="entry name" value="alpha/beta-Hydrolases"/>
    <property type="match status" value="1"/>
</dbReference>
<dbReference type="Proteomes" id="UP000003346">
    <property type="component" value="Unassembled WGS sequence"/>
</dbReference>
<evidence type="ECO:0000256" key="1">
    <source>
        <dbReference type="SAM" id="Phobius"/>
    </source>
</evidence>
<keyword evidence="1" id="KW-0472">Membrane</keyword>
<comment type="caution">
    <text evidence="3">The sequence shown here is derived from an EMBL/GenBank/DDBJ whole genome shotgun (WGS) entry which is preliminary data.</text>
</comment>
<dbReference type="InterPro" id="IPR052920">
    <property type="entry name" value="DNA-binding_regulatory"/>
</dbReference>
<gene>
    <name evidence="3" type="ORF">OENOO_63055</name>
</gene>
<protein>
    <submittedName>
        <fullName evidence="3">Hydrolase, alpha/beta superfamily</fullName>
    </submittedName>
</protein>
<dbReference type="PANTHER" id="PTHR43358">
    <property type="entry name" value="ALPHA/BETA-HYDROLASE"/>
    <property type="match status" value="1"/>
</dbReference>
<keyword evidence="3" id="KW-0378">Hydrolase</keyword>
<evidence type="ECO:0000313" key="4">
    <source>
        <dbReference type="Proteomes" id="UP000003346"/>
    </source>
</evidence>
<sequence>MTNFQEQKIRRKGILKKMLRWLIRIVVFILVVYLAACAYFFSVAELRNSENDKNYTYTGVPASLKPYVKDFQKRYQASGERVTIKNDGLKLDAYYLPAGKATNKTVIIIHGFRRNKTGMKAYTDMFANLGYNTLTVDNRGHGKSQGHYVGFGWLDKGDVEAWIRYLISKNKNVEIVPFGISMGGATVAMMSGDSLPSNVKALIEDSGYTSVEAEITYEAKAMYNLPQKPFVSTVSLISKLFAGYSYTEASSIKQVEKNTRPMLFMHGGADSYVPTKMVYQLYNADKDPEKQLWIAPNSGHVQGFGDHPSAYTAQIKKFLNLYFR</sequence>
<name>A0NKG8_OENOE</name>